<reference evidence="7 8" key="2">
    <citation type="submission" date="2021-10" db="EMBL/GenBank/DDBJ databases">
        <authorList>
            <person name="Piombo E."/>
        </authorList>
    </citation>
    <scope>NUCLEOTIDE SEQUENCE [LARGE SCALE GENOMIC DNA]</scope>
</reference>
<evidence type="ECO:0000256" key="5">
    <source>
        <dbReference type="ARBA" id="ARBA00023136"/>
    </source>
</evidence>
<dbReference type="InterPro" id="IPR007248">
    <property type="entry name" value="Mpv17_PMP22"/>
</dbReference>
<evidence type="ECO:0000256" key="4">
    <source>
        <dbReference type="ARBA" id="ARBA00022989"/>
    </source>
</evidence>
<evidence type="ECO:0000256" key="1">
    <source>
        <dbReference type="ARBA" id="ARBA00004141"/>
    </source>
</evidence>
<comment type="caution">
    <text evidence="7">The sequence shown here is derived from an EMBL/GenBank/DDBJ whole genome shotgun (WGS) entry which is preliminary data.</text>
</comment>
<evidence type="ECO:0000256" key="6">
    <source>
        <dbReference type="RuleBase" id="RU363053"/>
    </source>
</evidence>
<evidence type="ECO:0008006" key="9">
    <source>
        <dbReference type="Google" id="ProtNLM"/>
    </source>
</evidence>
<keyword evidence="4" id="KW-1133">Transmembrane helix</keyword>
<evidence type="ECO:0000256" key="2">
    <source>
        <dbReference type="ARBA" id="ARBA00006824"/>
    </source>
</evidence>
<evidence type="ECO:0000313" key="7">
    <source>
        <dbReference type="EMBL" id="CAG9995645.1"/>
    </source>
</evidence>
<sequence>MAPSPVREATLQAVLLSGVANLLAQYIESYKNEVEFKVDWIPFFQFILFALLSTPPNFYWQSFLESTFPAHPPAPHPKKSDGPAPPPKLSIRNTVIKLVLDQTVGAVVNNMLFALYSRAIRDAMPGAPPIYSVFKAIDYWTTRGTVDFSKVDFKDVWDGAVGELWPIMLASWKLWPFVSVINFTLIKTVQGRNLVGGIAGIAWGTYMSLAVSS</sequence>
<dbReference type="Pfam" id="PF04117">
    <property type="entry name" value="Mpv17_PMP22"/>
    <property type="match status" value="1"/>
</dbReference>
<dbReference type="Proteomes" id="UP000754883">
    <property type="component" value="Unassembled WGS sequence"/>
</dbReference>
<name>A0A9N9UP28_9HYPO</name>
<organism evidence="7 8">
    <name type="scientific">Clonostachys byssicola</name>
    <dbReference type="NCBI Taxonomy" id="160290"/>
    <lineage>
        <taxon>Eukaryota</taxon>
        <taxon>Fungi</taxon>
        <taxon>Dikarya</taxon>
        <taxon>Ascomycota</taxon>
        <taxon>Pezizomycotina</taxon>
        <taxon>Sordariomycetes</taxon>
        <taxon>Hypocreomycetidae</taxon>
        <taxon>Hypocreales</taxon>
        <taxon>Bionectriaceae</taxon>
        <taxon>Clonostachys</taxon>
    </lineage>
</organism>
<keyword evidence="5" id="KW-0472">Membrane</keyword>
<comment type="similarity">
    <text evidence="2 6">Belongs to the peroxisomal membrane protein PXMP2/4 family.</text>
</comment>
<keyword evidence="3" id="KW-0812">Transmembrane</keyword>
<dbReference type="EMBL" id="CABFNO020001536">
    <property type="protein sequence ID" value="CAG9995645.1"/>
    <property type="molecule type" value="Genomic_DNA"/>
</dbReference>
<gene>
    <name evidence="7" type="ORF">CBYS24578_00003774</name>
</gene>
<comment type="subcellular location">
    <subcellularLocation>
        <location evidence="1">Membrane</location>
        <topology evidence="1">Multi-pass membrane protein</topology>
    </subcellularLocation>
</comment>
<evidence type="ECO:0000313" key="8">
    <source>
        <dbReference type="Proteomes" id="UP000754883"/>
    </source>
</evidence>
<evidence type="ECO:0000256" key="3">
    <source>
        <dbReference type="ARBA" id="ARBA00022692"/>
    </source>
</evidence>
<reference evidence="8" key="1">
    <citation type="submission" date="2019-06" db="EMBL/GenBank/DDBJ databases">
        <authorList>
            <person name="Broberg M."/>
        </authorList>
    </citation>
    <scope>NUCLEOTIDE SEQUENCE [LARGE SCALE GENOMIC DNA]</scope>
</reference>
<proteinExistence type="inferred from homology"/>
<keyword evidence="8" id="KW-1185">Reference proteome</keyword>
<protein>
    <recommendedName>
        <fullName evidence="9">PXMP2/4 family protein 3</fullName>
    </recommendedName>
</protein>
<dbReference type="AlphaFoldDB" id="A0A9N9UP28"/>
<dbReference type="OrthoDB" id="10267969at2759"/>
<dbReference type="PANTHER" id="PTHR11266">
    <property type="entry name" value="PEROXISOMAL MEMBRANE PROTEIN 2, PXMP2 MPV17"/>
    <property type="match status" value="1"/>
</dbReference>
<dbReference type="PANTHER" id="PTHR11266:SF80">
    <property type="entry name" value="PEROXISOMAL MEMBRANE PROTEIN 2"/>
    <property type="match status" value="1"/>
</dbReference>
<accession>A0A9N9UP28</accession>
<dbReference type="GO" id="GO:0005778">
    <property type="term" value="C:peroxisomal membrane"/>
    <property type="evidence" value="ECO:0007669"/>
    <property type="project" value="TreeGrafter"/>
</dbReference>